<accession>A0A261EUF8</accession>
<feature type="region of interest" description="Disordered" evidence="7">
    <location>
        <begin position="192"/>
        <end position="211"/>
    </location>
</feature>
<dbReference type="PANTHER" id="PTHR30572:SF4">
    <property type="entry name" value="ABC TRANSPORTER PERMEASE YTRF"/>
    <property type="match status" value="1"/>
</dbReference>
<keyword evidence="5 8" id="KW-0472">Membrane</keyword>
<feature type="transmembrane region" description="Helical" evidence="8">
    <location>
        <begin position="391"/>
        <end position="413"/>
    </location>
</feature>
<dbReference type="GO" id="GO:0005886">
    <property type="term" value="C:plasma membrane"/>
    <property type="evidence" value="ECO:0007669"/>
    <property type="project" value="UniProtKB-SubCell"/>
</dbReference>
<protein>
    <submittedName>
        <fullName evidence="10">ABC transporter permease</fullName>
    </submittedName>
</protein>
<evidence type="ECO:0000256" key="7">
    <source>
        <dbReference type="SAM" id="MobiDB-lite"/>
    </source>
</evidence>
<evidence type="ECO:0000259" key="9">
    <source>
        <dbReference type="Pfam" id="PF02687"/>
    </source>
</evidence>
<organism evidence="10 11">
    <name type="scientific">Pseudoscardovia radai</name>
    <dbReference type="NCBI Taxonomy" id="987066"/>
    <lineage>
        <taxon>Bacteria</taxon>
        <taxon>Bacillati</taxon>
        <taxon>Actinomycetota</taxon>
        <taxon>Actinomycetes</taxon>
        <taxon>Bifidobacteriales</taxon>
        <taxon>Bifidobacteriaceae</taxon>
        <taxon>Pseudoscardovia</taxon>
    </lineage>
</organism>
<name>A0A261EUF8_9BIFI</name>
<evidence type="ECO:0000313" key="11">
    <source>
        <dbReference type="Proteomes" id="UP000216725"/>
    </source>
</evidence>
<keyword evidence="4 8" id="KW-1133">Transmembrane helix</keyword>
<keyword evidence="3 8" id="KW-0812">Transmembrane</keyword>
<dbReference type="GO" id="GO:0022857">
    <property type="term" value="F:transmembrane transporter activity"/>
    <property type="evidence" value="ECO:0007669"/>
    <property type="project" value="TreeGrafter"/>
</dbReference>
<gene>
    <name evidence="10" type="ORF">PSRA_1519</name>
</gene>
<feature type="domain" description="ABC3 transporter permease C-terminal" evidence="9">
    <location>
        <begin position="309"/>
        <end position="423"/>
    </location>
</feature>
<dbReference type="Proteomes" id="UP000216725">
    <property type="component" value="Unassembled WGS sequence"/>
</dbReference>
<feature type="transmembrane region" description="Helical" evidence="8">
    <location>
        <begin position="305"/>
        <end position="331"/>
    </location>
</feature>
<feature type="transmembrane region" description="Helical" evidence="8">
    <location>
        <begin position="352"/>
        <end position="376"/>
    </location>
</feature>
<feature type="transmembrane region" description="Helical" evidence="8">
    <location>
        <begin position="48"/>
        <end position="73"/>
    </location>
</feature>
<evidence type="ECO:0000256" key="8">
    <source>
        <dbReference type="SAM" id="Phobius"/>
    </source>
</evidence>
<dbReference type="InterPro" id="IPR003838">
    <property type="entry name" value="ABC3_permease_C"/>
</dbReference>
<feature type="region of interest" description="Disordered" evidence="7">
    <location>
        <begin position="1"/>
        <end position="21"/>
    </location>
</feature>
<keyword evidence="11" id="KW-1185">Reference proteome</keyword>
<evidence type="ECO:0000256" key="3">
    <source>
        <dbReference type="ARBA" id="ARBA00022692"/>
    </source>
</evidence>
<evidence type="ECO:0000256" key="1">
    <source>
        <dbReference type="ARBA" id="ARBA00004651"/>
    </source>
</evidence>
<evidence type="ECO:0000256" key="4">
    <source>
        <dbReference type="ARBA" id="ARBA00022989"/>
    </source>
</evidence>
<comment type="subcellular location">
    <subcellularLocation>
        <location evidence="1">Cell membrane</location>
        <topology evidence="1">Multi-pass membrane protein</topology>
    </subcellularLocation>
</comment>
<reference evidence="10 11" key="1">
    <citation type="journal article" date="2017" name="BMC Genomics">
        <title>Comparative genomic and phylogenomic analyses of the Bifidobacteriaceae family.</title>
        <authorList>
            <person name="Lugli G.A."/>
            <person name="Milani C."/>
            <person name="Turroni F."/>
            <person name="Duranti S."/>
            <person name="Mancabelli L."/>
            <person name="Mangifesta M."/>
            <person name="Ferrario C."/>
            <person name="Modesto M."/>
            <person name="Mattarelli P."/>
            <person name="Jiri K."/>
            <person name="van Sinderen D."/>
            <person name="Ventura M."/>
        </authorList>
    </citation>
    <scope>NUCLEOTIDE SEQUENCE [LARGE SCALE GENOMIC DNA]</scope>
    <source>
        <strain evidence="10 11">DSM 24742</strain>
    </source>
</reference>
<proteinExistence type="inferred from homology"/>
<dbReference type="InterPro" id="IPR050250">
    <property type="entry name" value="Macrolide_Exporter_MacB"/>
</dbReference>
<feature type="compositionally biased region" description="Low complexity" evidence="7">
    <location>
        <begin position="196"/>
        <end position="205"/>
    </location>
</feature>
<dbReference type="Pfam" id="PF02687">
    <property type="entry name" value="FtsX"/>
    <property type="match status" value="1"/>
</dbReference>
<comment type="similarity">
    <text evidence="6">Belongs to the ABC-4 integral membrane protein family.</text>
</comment>
<sequence>MAADFESGKAPGHDTVRGGAEGLRGARANRRMFLVMLAGAMLRRRSKALMAVVASFVGSATLFCLVLVCMAVPGQMTEEMQAYGANLVVTDASADGSGMSQSTVDDVIAAVGAVGAERHATYRYETVRVHAASYVLAGMDPAATEAIDAHWTVDGSWPVQGDAHDVMVGRDIADLMNLSVGSTLEMSYHGADEAGDASASGDSSSKGTAQSDILGTDDLSFRVCGIIDTGGEEDSMIYADEAVLDALGAAPRGTDAVEFSLSADDAGLGAIVDSINSRASELGASARKVTRISASNERILSMLNALFWIVSLVVLALTLIGVATTVMSIVSQRRTEIALRKALGASRRSLSAEFYAESAMYGLAGGALGVAAGYAVACVLTDKVFERTVGFSWPLCVLSLAVAVLVAVLASIAPVRRASRIDPAVVLREE</sequence>
<evidence type="ECO:0000256" key="5">
    <source>
        <dbReference type="ARBA" id="ARBA00023136"/>
    </source>
</evidence>
<evidence type="ECO:0000256" key="6">
    <source>
        <dbReference type="ARBA" id="ARBA00038076"/>
    </source>
</evidence>
<evidence type="ECO:0000256" key="2">
    <source>
        <dbReference type="ARBA" id="ARBA00022475"/>
    </source>
</evidence>
<dbReference type="EMBL" id="MWWR01000017">
    <property type="protein sequence ID" value="OZG50489.1"/>
    <property type="molecule type" value="Genomic_DNA"/>
</dbReference>
<dbReference type="AlphaFoldDB" id="A0A261EUF8"/>
<dbReference type="PANTHER" id="PTHR30572">
    <property type="entry name" value="MEMBRANE COMPONENT OF TRANSPORTER-RELATED"/>
    <property type="match status" value="1"/>
</dbReference>
<comment type="caution">
    <text evidence="10">The sequence shown here is derived from an EMBL/GenBank/DDBJ whole genome shotgun (WGS) entry which is preliminary data.</text>
</comment>
<evidence type="ECO:0000313" key="10">
    <source>
        <dbReference type="EMBL" id="OZG50489.1"/>
    </source>
</evidence>
<keyword evidence="2" id="KW-1003">Cell membrane</keyword>